<proteinExistence type="predicted"/>
<organism evidence="2 3">
    <name type="scientific">Crotalaria pallida</name>
    <name type="common">Smooth rattlebox</name>
    <name type="synonym">Crotalaria striata</name>
    <dbReference type="NCBI Taxonomy" id="3830"/>
    <lineage>
        <taxon>Eukaryota</taxon>
        <taxon>Viridiplantae</taxon>
        <taxon>Streptophyta</taxon>
        <taxon>Embryophyta</taxon>
        <taxon>Tracheophyta</taxon>
        <taxon>Spermatophyta</taxon>
        <taxon>Magnoliopsida</taxon>
        <taxon>eudicotyledons</taxon>
        <taxon>Gunneridae</taxon>
        <taxon>Pentapetalae</taxon>
        <taxon>rosids</taxon>
        <taxon>fabids</taxon>
        <taxon>Fabales</taxon>
        <taxon>Fabaceae</taxon>
        <taxon>Papilionoideae</taxon>
        <taxon>50 kb inversion clade</taxon>
        <taxon>genistoids sensu lato</taxon>
        <taxon>core genistoids</taxon>
        <taxon>Crotalarieae</taxon>
        <taxon>Crotalaria</taxon>
    </lineage>
</organism>
<dbReference type="AlphaFoldDB" id="A0AAN9EZ47"/>
<dbReference type="Proteomes" id="UP001372338">
    <property type="component" value="Unassembled WGS sequence"/>
</dbReference>
<feature type="domain" description="F-box" evidence="1">
    <location>
        <begin position="7"/>
        <end position="63"/>
    </location>
</feature>
<dbReference type="GO" id="GO:0019005">
    <property type="term" value="C:SCF ubiquitin ligase complex"/>
    <property type="evidence" value="ECO:0007669"/>
    <property type="project" value="TreeGrafter"/>
</dbReference>
<accession>A0AAN9EZ47</accession>
<dbReference type="PANTHER" id="PTHR13318">
    <property type="entry name" value="PARTNER OF PAIRED, ISOFORM B-RELATED"/>
    <property type="match status" value="1"/>
</dbReference>
<dbReference type="InterPro" id="IPR032675">
    <property type="entry name" value="LRR_dom_sf"/>
</dbReference>
<dbReference type="GO" id="GO:0031146">
    <property type="term" value="P:SCF-dependent proteasomal ubiquitin-dependent protein catabolic process"/>
    <property type="evidence" value="ECO:0007669"/>
    <property type="project" value="TreeGrafter"/>
</dbReference>
<dbReference type="PROSITE" id="PS50181">
    <property type="entry name" value="FBOX"/>
    <property type="match status" value="1"/>
</dbReference>
<protein>
    <recommendedName>
        <fullName evidence="1">F-box domain-containing protein</fullName>
    </recommendedName>
</protein>
<evidence type="ECO:0000259" key="1">
    <source>
        <dbReference type="PROSITE" id="PS50181"/>
    </source>
</evidence>
<evidence type="ECO:0000313" key="2">
    <source>
        <dbReference type="EMBL" id="KAK7266322.1"/>
    </source>
</evidence>
<dbReference type="SUPFAM" id="SSF52047">
    <property type="entry name" value="RNI-like"/>
    <property type="match status" value="1"/>
</dbReference>
<dbReference type="Gene3D" id="3.80.10.10">
    <property type="entry name" value="Ribonuclease Inhibitor"/>
    <property type="match status" value="1"/>
</dbReference>
<sequence>MPTITITTTIKDLPEECWEAVLKFLDHHRYFEPLSLVSKQFLSITNRLRSSLLIRSDTLISRLFSRIFNEAPPSSFLLPFVLSLKSLTCIHFKFISIRDEFLFAIAESGLQFRKIELCNCHAYGYGVLKRCRKIRHLSLAHHSRRNLFGKVPGLEVLDLSYSEFDDSSLLTISKSCSGLLELNLGHCCKITTKGVKQAVTNFKQLREISLISCDKVAHDVVAWMVSTKPSLRRILPPPRFGHSLKLKLMEDERFKIVFHNPLPRDYMF</sequence>
<name>A0AAN9EZ47_CROPI</name>
<dbReference type="InterPro" id="IPR001810">
    <property type="entry name" value="F-box_dom"/>
</dbReference>
<dbReference type="PANTHER" id="PTHR13318:SF106">
    <property type="entry name" value="F-BOX_LRR-REPEAT PROTEIN 2"/>
    <property type="match status" value="1"/>
</dbReference>
<comment type="caution">
    <text evidence="2">The sequence shown here is derived from an EMBL/GenBank/DDBJ whole genome shotgun (WGS) entry which is preliminary data.</text>
</comment>
<gene>
    <name evidence="2" type="ORF">RIF29_18965</name>
</gene>
<reference evidence="2 3" key="1">
    <citation type="submission" date="2024-01" db="EMBL/GenBank/DDBJ databases">
        <title>The genomes of 5 underutilized Papilionoideae crops provide insights into root nodulation and disease resistanc.</title>
        <authorList>
            <person name="Yuan L."/>
        </authorList>
    </citation>
    <scope>NUCLEOTIDE SEQUENCE [LARGE SCALE GENOMIC DNA]</scope>
    <source>
        <strain evidence="2">ZHUSHIDOU_FW_LH</strain>
        <tissue evidence="2">Leaf</tissue>
    </source>
</reference>
<dbReference type="EMBL" id="JAYWIO010000004">
    <property type="protein sequence ID" value="KAK7266322.1"/>
    <property type="molecule type" value="Genomic_DNA"/>
</dbReference>
<keyword evidence="3" id="KW-1185">Reference proteome</keyword>
<evidence type="ECO:0000313" key="3">
    <source>
        <dbReference type="Proteomes" id="UP001372338"/>
    </source>
</evidence>